<dbReference type="InterPro" id="IPR045281">
    <property type="entry name" value="CONSTANS-like"/>
</dbReference>
<evidence type="ECO:0000259" key="3">
    <source>
        <dbReference type="PROSITE" id="PS51017"/>
    </source>
</evidence>
<keyword evidence="2" id="KW-0539">Nucleus</keyword>
<name>A0A7S3V065_9STRA</name>
<feature type="domain" description="CCT" evidence="3">
    <location>
        <begin position="243"/>
        <end position="285"/>
    </location>
</feature>
<evidence type="ECO:0000313" key="4">
    <source>
        <dbReference type="EMBL" id="CAE0443351.1"/>
    </source>
</evidence>
<dbReference type="EMBL" id="HBIN01017618">
    <property type="protein sequence ID" value="CAE0443351.1"/>
    <property type="molecule type" value="Transcribed_RNA"/>
</dbReference>
<sequence>MFEKATSLSYCSRTDIGSGMNSMSMQQSQRETADAEAARALFFLHTSPIQAGMKSNAMNTVPELSLSQEQVKAENGLQQQQTRSLAMKRGFLNGFSCTKGGSSILSSSAPAAGAAGTLCSLMAIAEAGRQMQQNDVKMEDHKYHNSKENYNGDGIYSNNNNYGYNMATRTERNRARALSLMSLDSEYNNNSNGYNNNNNNPNGLRERRHSVYSVQSEPGSNLSINERINPNGKMIGAYSPASRRKLLDRFLEKRRNRIWKKRIKYGVRKNFADSRLRVKGRFVRKEDEEQLRDYLLMTV</sequence>
<proteinExistence type="predicted"/>
<evidence type="ECO:0000256" key="1">
    <source>
        <dbReference type="ARBA" id="ARBA00004123"/>
    </source>
</evidence>
<dbReference type="Pfam" id="PF06203">
    <property type="entry name" value="CCT"/>
    <property type="match status" value="1"/>
</dbReference>
<dbReference type="InterPro" id="IPR010402">
    <property type="entry name" value="CCT_domain"/>
</dbReference>
<gene>
    <name evidence="4" type="ORF">ASTO00021_LOCUS13443</name>
</gene>
<dbReference type="AlphaFoldDB" id="A0A7S3V065"/>
<dbReference type="PANTHER" id="PTHR31319">
    <property type="entry name" value="ZINC FINGER PROTEIN CONSTANS-LIKE 4"/>
    <property type="match status" value="1"/>
</dbReference>
<dbReference type="PROSITE" id="PS51017">
    <property type="entry name" value="CCT"/>
    <property type="match status" value="1"/>
</dbReference>
<reference evidence="4" key="1">
    <citation type="submission" date="2021-01" db="EMBL/GenBank/DDBJ databases">
        <authorList>
            <person name="Corre E."/>
            <person name="Pelletier E."/>
            <person name="Niang G."/>
            <person name="Scheremetjew M."/>
            <person name="Finn R."/>
            <person name="Kale V."/>
            <person name="Holt S."/>
            <person name="Cochrane G."/>
            <person name="Meng A."/>
            <person name="Brown T."/>
            <person name="Cohen L."/>
        </authorList>
    </citation>
    <scope>NUCLEOTIDE SEQUENCE</scope>
    <source>
        <strain evidence="4">GSBS06</strain>
    </source>
</reference>
<protein>
    <recommendedName>
        <fullName evidence="3">CCT domain-containing protein</fullName>
    </recommendedName>
</protein>
<comment type="subcellular location">
    <subcellularLocation>
        <location evidence="1">Nucleus</location>
    </subcellularLocation>
</comment>
<evidence type="ECO:0000256" key="2">
    <source>
        <dbReference type="ARBA" id="ARBA00023242"/>
    </source>
</evidence>
<accession>A0A7S3V065</accession>
<dbReference type="GO" id="GO:0005634">
    <property type="term" value="C:nucleus"/>
    <property type="evidence" value="ECO:0007669"/>
    <property type="project" value="UniProtKB-SubCell"/>
</dbReference>
<dbReference type="PANTHER" id="PTHR31319:SF77">
    <property type="entry name" value="ZINC FINGER PROTEIN CONSTANS-LIKE 4"/>
    <property type="match status" value="1"/>
</dbReference>
<organism evidence="4">
    <name type="scientific">Aplanochytrium stocchinoi</name>
    <dbReference type="NCBI Taxonomy" id="215587"/>
    <lineage>
        <taxon>Eukaryota</taxon>
        <taxon>Sar</taxon>
        <taxon>Stramenopiles</taxon>
        <taxon>Bigyra</taxon>
        <taxon>Labyrinthulomycetes</taxon>
        <taxon>Thraustochytrida</taxon>
        <taxon>Thraustochytriidae</taxon>
        <taxon>Aplanochytrium</taxon>
    </lineage>
</organism>